<reference evidence="1 2" key="2">
    <citation type="journal article" date="2015" name="Eukaryot. Cell">
        <title>Genetic mapping reveals that sinefungin resistance in Toxoplasma gondii is controlled by a putative amino acid transporter locus that can be used as a negative selectable marker.</title>
        <authorList>
            <person name="Behnke M.S."/>
            <person name="Khan A."/>
            <person name="Sibley L.D."/>
        </authorList>
    </citation>
    <scope>NUCLEOTIDE SEQUENCE [LARGE SCALE GENOMIC DNA]</scope>
    <source>
        <strain evidence="1 2">VAND</strain>
    </source>
</reference>
<evidence type="ECO:0000313" key="2">
    <source>
        <dbReference type="Proteomes" id="UP000028840"/>
    </source>
</evidence>
<sequence length="159" mass="18003">MESDRTIQLFCWAGGRERFHGKAEIRSQATCATSFSRGQGLSSYRSASEQNNSLAAHLSCSTAAKHNVLPRSRLGLLAQKRQSRTVPLSAYERSYVAATLYGLSWKEEFTPDGHSRTVANQPGVELPTVFSNKKDNRRDDYPKQWLPYDKLHPLLELFR</sequence>
<dbReference type="AlphaFoldDB" id="A0A086Q1Q1"/>
<accession>A0A086Q1Q1</accession>
<comment type="caution">
    <text evidence="1">The sequence shown here is derived from an EMBL/GenBank/DDBJ whole genome shotgun (WGS) entry which is preliminary data.</text>
</comment>
<protein>
    <submittedName>
        <fullName evidence="1">Uncharacterized protein</fullName>
    </submittedName>
</protein>
<evidence type="ECO:0000313" key="1">
    <source>
        <dbReference type="EMBL" id="KFH06533.1"/>
    </source>
</evidence>
<reference evidence="1 2" key="1">
    <citation type="submission" date="2014-08" db="EMBL/GenBank/DDBJ databases">
        <authorList>
            <person name="Sibley D."/>
            <person name="Venepally P."/>
            <person name="Karamycheva S."/>
            <person name="Hadjithomas M."/>
            <person name="Khan A."/>
            <person name="Brunk B."/>
            <person name="Roos D."/>
            <person name="Caler E."/>
            <person name="Lorenzi H."/>
        </authorList>
    </citation>
    <scope>NUCLEOTIDE SEQUENCE [LARGE SCALE GENOMIC DNA]</scope>
    <source>
        <strain evidence="1 2">VAND</strain>
    </source>
</reference>
<organism evidence="1 2">
    <name type="scientific">Toxoplasma gondii VAND</name>
    <dbReference type="NCBI Taxonomy" id="933077"/>
    <lineage>
        <taxon>Eukaryota</taxon>
        <taxon>Sar</taxon>
        <taxon>Alveolata</taxon>
        <taxon>Apicomplexa</taxon>
        <taxon>Conoidasida</taxon>
        <taxon>Coccidia</taxon>
        <taxon>Eucoccidiorida</taxon>
        <taxon>Eimeriorina</taxon>
        <taxon>Sarcocystidae</taxon>
        <taxon>Toxoplasma</taxon>
    </lineage>
</organism>
<gene>
    <name evidence="1" type="ORF">TGVAND_253680</name>
</gene>
<dbReference type="EMBL" id="AEYJ02000885">
    <property type="protein sequence ID" value="KFH06533.1"/>
    <property type="molecule type" value="Genomic_DNA"/>
</dbReference>
<proteinExistence type="predicted"/>
<dbReference type="VEuPathDB" id="ToxoDB:TGVAND_253680"/>
<dbReference type="Proteomes" id="UP000028840">
    <property type="component" value="Unassembled WGS sequence"/>
</dbReference>
<name>A0A086Q1Q1_TOXGO</name>